<reference evidence="8" key="1">
    <citation type="journal article" date="2021" name="PeerJ">
        <title>Extensive microbial diversity within the chicken gut microbiome revealed by metagenomics and culture.</title>
        <authorList>
            <person name="Gilroy R."/>
            <person name="Ravi A."/>
            <person name="Getino M."/>
            <person name="Pursley I."/>
            <person name="Horton D.L."/>
            <person name="Alikhan N.F."/>
            <person name="Baker D."/>
            <person name="Gharbi K."/>
            <person name="Hall N."/>
            <person name="Watson M."/>
            <person name="Adriaenssens E.M."/>
            <person name="Foster-Nyarko E."/>
            <person name="Jarju S."/>
            <person name="Secka A."/>
            <person name="Antonio M."/>
            <person name="Oren A."/>
            <person name="Chaudhuri R.R."/>
            <person name="La Ragione R."/>
            <person name="Hildebrand F."/>
            <person name="Pallen M.J."/>
        </authorList>
    </citation>
    <scope>NUCLEOTIDE SEQUENCE</scope>
    <source>
        <strain evidence="8">8470</strain>
    </source>
</reference>
<name>A0A948TL04_9BACT</name>
<evidence type="ECO:0000259" key="7">
    <source>
        <dbReference type="Pfam" id="PF05175"/>
    </source>
</evidence>
<comment type="caution">
    <text evidence="8">The sequence shown here is derived from an EMBL/GenBank/DDBJ whole genome shotgun (WGS) entry which is preliminary data.</text>
</comment>
<evidence type="ECO:0000256" key="1">
    <source>
        <dbReference type="ARBA" id="ARBA00022490"/>
    </source>
</evidence>
<evidence type="ECO:0000256" key="2">
    <source>
        <dbReference type="ARBA" id="ARBA00022603"/>
    </source>
</evidence>
<evidence type="ECO:0000313" key="9">
    <source>
        <dbReference type="Proteomes" id="UP000784286"/>
    </source>
</evidence>
<evidence type="ECO:0000256" key="6">
    <source>
        <dbReference type="HAMAP-Rule" id="MF_01872"/>
    </source>
</evidence>
<dbReference type="Gene3D" id="3.40.50.150">
    <property type="entry name" value="Vaccinia Virus protein VP39"/>
    <property type="match status" value="1"/>
</dbReference>
<dbReference type="InterPro" id="IPR007848">
    <property type="entry name" value="Small_mtfrase_dom"/>
</dbReference>
<dbReference type="Pfam" id="PF05175">
    <property type="entry name" value="MTS"/>
    <property type="match status" value="1"/>
</dbReference>
<dbReference type="InterPro" id="IPR029063">
    <property type="entry name" value="SAM-dependent_MTases_sf"/>
</dbReference>
<dbReference type="InterPro" id="IPR050210">
    <property type="entry name" value="tRNA_Adenine-N(6)_MTase"/>
</dbReference>
<dbReference type="GO" id="GO:0003676">
    <property type="term" value="F:nucleic acid binding"/>
    <property type="evidence" value="ECO:0007669"/>
    <property type="project" value="InterPro"/>
</dbReference>
<reference evidence="8" key="2">
    <citation type="submission" date="2021-04" db="EMBL/GenBank/DDBJ databases">
        <authorList>
            <person name="Gilroy R."/>
        </authorList>
    </citation>
    <scope>NUCLEOTIDE SEQUENCE</scope>
    <source>
        <strain evidence="8">8470</strain>
    </source>
</reference>
<dbReference type="PANTHER" id="PTHR47739:SF1">
    <property type="entry name" value="TRNA1(VAL) (ADENINE(37)-N6)-METHYLTRANSFERASE"/>
    <property type="match status" value="1"/>
</dbReference>
<keyword evidence="1 6" id="KW-0963">Cytoplasm</keyword>
<dbReference type="EMBL" id="JAHLFJ010000024">
    <property type="protein sequence ID" value="MBU3855377.1"/>
    <property type="molecule type" value="Genomic_DNA"/>
</dbReference>
<dbReference type="Proteomes" id="UP000784286">
    <property type="component" value="Unassembled WGS sequence"/>
</dbReference>
<dbReference type="GO" id="GO:0032259">
    <property type="term" value="P:methylation"/>
    <property type="evidence" value="ECO:0007669"/>
    <property type="project" value="UniProtKB-KW"/>
</dbReference>
<dbReference type="HAMAP" id="MF_01872">
    <property type="entry name" value="tRNA_methyltr_YfiC"/>
    <property type="match status" value="1"/>
</dbReference>
<dbReference type="InterPro" id="IPR002052">
    <property type="entry name" value="DNA_methylase_N6_adenine_CS"/>
</dbReference>
<keyword evidence="3 6" id="KW-0808">Transferase</keyword>
<comment type="function">
    <text evidence="6">Specifically methylates the adenine in position 37 of tRNA(1)(Val) (anticodon cmo5UAC).</text>
</comment>
<dbReference type="GO" id="GO:0016430">
    <property type="term" value="F:tRNA (adenine-N6)-methyltransferase activity"/>
    <property type="evidence" value="ECO:0007669"/>
    <property type="project" value="UniProtKB-UniRule"/>
</dbReference>
<sequence length="237" mass="26055">MPNPYFKFKQFTVFHDRCAMKVGTDGSLLGAWAEVEHARQVLDIGTGTGLIALMAAQRSRAQVTAVDIDADAAEQARENAARSPWKERIAVERMDARQLPASWEKRFDAVVSNPPYFVEDVKSPSSARSLARHSGSLEFGTLLREAGRVLAGDGVFSVVLPASAGPDFTALALRERLYLSRQTWVLPKPGTSPKRVLLAFTHTLPAATLTDELVIETAPRVYSPEFVRLLSPFYLAL</sequence>
<evidence type="ECO:0000256" key="3">
    <source>
        <dbReference type="ARBA" id="ARBA00022679"/>
    </source>
</evidence>
<dbReference type="CDD" id="cd02440">
    <property type="entry name" value="AdoMet_MTases"/>
    <property type="match status" value="1"/>
</dbReference>
<keyword evidence="5 6" id="KW-0819">tRNA processing</keyword>
<comment type="catalytic activity">
    <reaction evidence="6">
        <text>adenosine(37) in tRNA1(Val) + S-adenosyl-L-methionine = N(6)-methyladenosine(37) in tRNA1(Val) + S-adenosyl-L-homocysteine + H(+)</text>
        <dbReference type="Rhea" id="RHEA:43160"/>
        <dbReference type="Rhea" id="RHEA-COMP:10369"/>
        <dbReference type="Rhea" id="RHEA-COMP:10370"/>
        <dbReference type="ChEBI" id="CHEBI:15378"/>
        <dbReference type="ChEBI" id="CHEBI:57856"/>
        <dbReference type="ChEBI" id="CHEBI:59789"/>
        <dbReference type="ChEBI" id="CHEBI:74411"/>
        <dbReference type="ChEBI" id="CHEBI:74449"/>
        <dbReference type="EC" id="2.1.1.223"/>
    </reaction>
</comment>
<dbReference type="PANTHER" id="PTHR47739">
    <property type="entry name" value="TRNA1(VAL) (ADENINE(37)-N6)-METHYLTRANSFERASE"/>
    <property type="match status" value="1"/>
</dbReference>
<evidence type="ECO:0000256" key="4">
    <source>
        <dbReference type="ARBA" id="ARBA00022691"/>
    </source>
</evidence>
<feature type="domain" description="Methyltransferase small" evidence="7">
    <location>
        <begin position="34"/>
        <end position="132"/>
    </location>
</feature>
<comment type="subcellular location">
    <subcellularLocation>
        <location evidence="6">Cytoplasm</location>
    </subcellularLocation>
</comment>
<dbReference type="AlphaFoldDB" id="A0A948TL04"/>
<dbReference type="EC" id="2.1.1.223" evidence="6"/>
<comment type="similarity">
    <text evidence="6">Belongs to the methyltransferase superfamily. tRNA (adenine-N(6)-)-methyltransferase family.</text>
</comment>
<dbReference type="PROSITE" id="PS00092">
    <property type="entry name" value="N6_MTASE"/>
    <property type="match status" value="1"/>
</dbReference>
<keyword evidence="4 6" id="KW-0949">S-adenosyl-L-methionine</keyword>
<protein>
    <recommendedName>
        <fullName evidence="6">tRNA1(Val) (adenine(37)-N6)-methyltransferase</fullName>
        <ecNumber evidence="6">2.1.1.223</ecNumber>
    </recommendedName>
    <alternativeName>
        <fullName evidence="6">tRNA m6A37 methyltransferase</fullName>
    </alternativeName>
</protein>
<organism evidence="8 9">
    <name type="scientific">Candidatus Phocaeicola excrementipullorum</name>
    <dbReference type="NCBI Taxonomy" id="2838731"/>
    <lineage>
        <taxon>Bacteria</taxon>
        <taxon>Pseudomonadati</taxon>
        <taxon>Bacteroidota</taxon>
        <taxon>Bacteroidia</taxon>
        <taxon>Bacteroidales</taxon>
        <taxon>Bacteroidaceae</taxon>
        <taxon>Phocaeicola</taxon>
    </lineage>
</organism>
<dbReference type="GO" id="GO:0005737">
    <property type="term" value="C:cytoplasm"/>
    <property type="evidence" value="ECO:0007669"/>
    <property type="project" value="UniProtKB-SubCell"/>
</dbReference>
<proteinExistence type="inferred from homology"/>
<gene>
    <name evidence="8" type="ORF">H9928_02255</name>
</gene>
<dbReference type="InterPro" id="IPR022882">
    <property type="entry name" value="tRNA_adenine-N6_MeTrfase"/>
</dbReference>
<evidence type="ECO:0000313" key="8">
    <source>
        <dbReference type="EMBL" id="MBU3855377.1"/>
    </source>
</evidence>
<evidence type="ECO:0000256" key="5">
    <source>
        <dbReference type="ARBA" id="ARBA00022694"/>
    </source>
</evidence>
<dbReference type="SUPFAM" id="SSF53335">
    <property type="entry name" value="S-adenosyl-L-methionine-dependent methyltransferases"/>
    <property type="match status" value="1"/>
</dbReference>
<dbReference type="GO" id="GO:0008033">
    <property type="term" value="P:tRNA processing"/>
    <property type="evidence" value="ECO:0007669"/>
    <property type="project" value="UniProtKB-UniRule"/>
</dbReference>
<keyword evidence="2 6" id="KW-0489">Methyltransferase</keyword>
<accession>A0A948TL04</accession>